<dbReference type="AlphaFoldDB" id="X0W5Z6"/>
<feature type="non-terminal residue" evidence="2">
    <location>
        <position position="165"/>
    </location>
</feature>
<dbReference type="GO" id="GO:0016788">
    <property type="term" value="F:hydrolase activity, acting on ester bonds"/>
    <property type="evidence" value="ECO:0007669"/>
    <property type="project" value="InterPro"/>
</dbReference>
<dbReference type="InterPro" id="IPR032466">
    <property type="entry name" value="Metal_Hydrolase"/>
</dbReference>
<sequence length="165" mass="19342">MLVDTHAHINFNIYKDDADEVIKRALKNDVWMINVGSQYDTSKRAKEMAGKYKQGVYAAIALHPIHLGPSEFIDKEEVDPFLKFKTKEEKFDKEKYRELASDSKVVAIGETGLDYYHVDEEKTRELQKQVFKQHLELAHELEKPLIFHCRKAYNDLLEILKTHYS</sequence>
<evidence type="ECO:0000313" key="2">
    <source>
        <dbReference type="EMBL" id="GAG18727.1"/>
    </source>
</evidence>
<dbReference type="EMBL" id="BARS01030172">
    <property type="protein sequence ID" value="GAG18727.1"/>
    <property type="molecule type" value="Genomic_DNA"/>
</dbReference>
<gene>
    <name evidence="2" type="ORF">S01H1_47077</name>
</gene>
<dbReference type="InterPro" id="IPR018228">
    <property type="entry name" value="DNase_TatD-rel_CS"/>
</dbReference>
<dbReference type="PANTHER" id="PTHR46124:SF2">
    <property type="entry name" value="D-AMINOACYL-TRNA DEACYLASE"/>
    <property type="match status" value="1"/>
</dbReference>
<reference evidence="2" key="1">
    <citation type="journal article" date="2014" name="Front. Microbiol.">
        <title>High frequency of phylogenetically diverse reductive dehalogenase-homologous genes in deep subseafloor sedimentary metagenomes.</title>
        <authorList>
            <person name="Kawai M."/>
            <person name="Futagami T."/>
            <person name="Toyoda A."/>
            <person name="Takaki Y."/>
            <person name="Nishi S."/>
            <person name="Hori S."/>
            <person name="Arai W."/>
            <person name="Tsubouchi T."/>
            <person name="Morono Y."/>
            <person name="Uchiyama I."/>
            <person name="Ito T."/>
            <person name="Fujiyama A."/>
            <person name="Inagaki F."/>
            <person name="Takami H."/>
        </authorList>
    </citation>
    <scope>NUCLEOTIDE SEQUENCE</scope>
    <source>
        <strain evidence="2">Expedition CK06-06</strain>
    </source>
</reference>
<dbReference type="PANTHER" id="PTHR46124">
    <property type="entry name" value="D-AMINOACYL-TRNA DEACYLASE"/>
    <property type="match status" value="1"/>
</dbReference>
<accession>X0W5Z6</accession>
<dbReference type="Pfam" id="PF01026">
    <property type="entry name" value="TatD_DNase"/>
    <property type="match status" value="1"/>
</dbReference>
<protein>
    <submittedName>
        <fullName evidence="2">Uncharacterized protein</fullName>
    </submittedName>
</protein>
<keyword evidence="1" id="KW-0378">Hydrolase</keyword>
<comment type="caution">
    <text evidence="2">The sequence shown here is derived from an EMBL/GenBank/DDBJ whole genome shotgun (WGS) entry which is preliminary data.</text>
</comment>
<proteinExistence type="predicted"/>
<dbReference type="SUPFAM" id="SSF51556">
    <property type="entry name" value="Metallo-dependent hydrolases"/>
    <property type="match status" value="1"/>
</dbReference>
<organism evidence="2">
    <name type="scientific">marine sediment metagenome</name>
    <dbReference type="NCBI Taxonomy" id="412755"/>
    <lineage>
        <taxon>unclassified sequences</taxon>
        <taxon>metagenomes</taxon>
        <taxon>ecological metagenomes</taxon>
    </lineage>
</organism>
<dbReference type="InterPro" id="IPR001130">
    <property type="entry name" value="TatD-like"/>
</dbReference>
<evidence type="ECO:0000256" key="1">
    <source>
        <dbReference type="ARBA" id="ARBA00022801"/>
    </source>
</evidence>
<dbReference type="Gene3D" id="3.20.20.140">
    <property type="entry name" value="Metal-dependent hydrolases"/>
    <property type="match status" value="1"/>
</dbReference>
<name>X0W5Z6_9ZZZZ</name>
<dbReference type="PROSITE" id="PS01137">
    <property type="entry name" value="TATD_1"/>
    <property type="match status" value="1"/>
</dbReference>